<evidence type="ECO:0008006" key="4">
    <source>
        <dbReference type="Google" id="ProtNLM"/>
    </source>
</evidence>
<comment type="caution">
    <text evidence="2">The sequence shown here is derived from an EMBL/GenBank/DDBJ whole genome shotgun (WGS) entry which is preliminary data.</text>
</comment>
<evidence type="ECO:0000313" key="3">
    <source>
        <dbReference type="Proteomes" id="UP000257109"/>
    </source>
</evidence>
<dbReference type="OrthoDB" id="778454at2759"/>
<keyword evidence="3" id="KW-1185">Reference proteome</keyword>
<dbReference type="Proteomes" id="UP000257109">
    <property type="component" value="Unassembled WGS sequence"/>
</dbReference>
<proteinExistence type="predicted"/>
<evidence type="ECO:0000256" key="1">
    <source>
        <dbReference type="SAM" id="MobiDB-lite"/>
    </source>
</evidence>
<sequence>MEDETSGKGSTLILGRPFLMTAKTKINVHVGMLSMEFEYLQLDSNSEDSENFARGTDLISCLGRPQQPKAEIMSPQLVPSSTQTGQLDPKPIHENSSSSPPPLELKPLLNHLKYAYLDNEQQSPIIITNNLHQEQEDRLLNILRQHKKTIGWKLSDLPA</sequence>
<feature type="non-terminal residue" evidence="2">
    <location>
        <position position="1"/>
    </location>
</feature>
<organism evidence="2 3">
    <name type="scientific">Mucuna pruriens</name>
    <name type="common">Velvet bean</name>
    <name type="synonym">Dolichos pruriens</name>
    <dbReference type="NCBI Taxonomy" id="157652"/>
    <lineage>
        <taxon>Eukaryota</taxon>
        <taxon>Viridiplantae</taxon>
        <taxon>Streptophyta</taxon>
        <taxon>Embryophyta</taxon>
        <taxon>Tracheophyta</taxon>
        <taxon>Spermatophyta</taxon>
        <taxon>Magnoliopsida</taxon>
        <taxon>eudicotyledons</taxon>
        <taxon>Gunneridae</taxon>
        <taxon>Pentapetalae</taxon>
        <taxon>rosids</taxon>
        <taxon>fabids</taxon>
        <taxon>Fabales</taxon>
        <taxon>Fabaceae</taxon>
        <taxon>Papilionoideae</taxon>
        <taxon>50 kb inversion clade</taxon>
        <taxon>NPAAA clade</taxon>
        <taxon>indigoferoid/millettioid clade</taxon>
        <taxon>Phaseoleae</taxon>
        <taxon>Mucuna</taxon>
    </lineage>
</organism>
<gene>
    <name evidence="2" type="ORF">CR513_49713</name>
</gene>
<reference evidence="2" key="1">
    <citation type="submission" date="2018-05" db="EMBL/GenBank/DDBJ databases">
        <title>Draft genome of Mucuna pruriens seed.</title>
        <authorList>
            <person name="Nnadi N.E."/>
            <person name="Vos R."/>
            <person name="Hasami M.H."/>
            <person name="Devisetty U.K."/>
            <person name="Aguiy J.C."/>
        </authorList>
    </citation>
    <scope>NUCLEOTIDE SEQUENCE [LARGE SCALE GENOMIC DNA]</scope>
    <source>
        <strain evidence="2">JCA_2017</strain>
    </source>
</reference>
<protein>
    <recommendedName>
        <fullName evidence="4">Reverse transcriptase domain-containing protein</fullName>
    </recommendedName>
</protein>
<feature type="compositionally biased region" description="Polar residues" evidence="1">
    <location>
        <begin position="77"/>
        <end position="86"/>
    </location>
</feature>
<feature type="region of interest" description="Disordered" evidence="1">
    <location>
        <begin position="63"/>
        <end position="103"/>
    </location>
</feature>
<dbReference type="EMBL" id="QJKJ01011507">
    <property type="protein sequence ID" value="RDX70984.1"/>
    <property type="molecule type" value="Genomic_DNA"/>
</dbReference>
<dbReference type="AlphaFoldDB" id="A0A371EYA0"/>
<accession>A0A371EYA0</accession>
<evidence type="ECO:0000313" key="2">
    <source>
        <dbReference type="EMBL" id="RDX70984.1"/>
    </source>
</evidence>
<name>A0A371EYA0_MUCPR</name>